<dbReference type="InterPro" id="IPR006566">
    <property type="entry name" value="FBD"/>
</dbReference>
<dbReference type="PANTHER" id="PTHR31900">
    <property type="entry name" value="F-BOX/RNI SUPERFAMILY PROTEIN-RELATED"/>
    <property type="match status" value="1"/>
</dbReference>
<dbReference type="InterPro" id="IPR032675">
    <property type="entry name" value="LRR_dom_sf"/>
</dbReference>
<keyword evidence="2" id="KW-1185">Reference proteome</keyword>
<dbReference type="RefSeq" id="XP_010473288.1">
    <property type="nucleotide sequence ID" value="XM_010474986.1"/>
</dbReference>
<protein>
    <submittedName>
        <fullName evidence="3">F-box/FBD/LRR-repeat protein At5g56420-like</fullName>
    </submittedName>
</protein>
<name>A0ABM0WML7_CAMSA</name>
<dbReference type="InterPro" id="IPR055411">
    <property type="entry name" value="LRR_FXL15/At3g58940/PEG3-like"/>
</dbReference>
<reference evidence="2" key="1">
    <citation type="journal article" date="2014" name="Nat. Commun.">
        <title>The emerging biofuel crop Camelina sativa retains a highly undifferentiated hexaploid genome structure.</title>
        <authorList>
            <person name="Kagale S."/>
            <person name="Koh C."/>
            <person name="Nixon J."/>
            <person name="Bollina V."/>
            <person name="Clarke W.E."/>
            <person name="Tuteja R."/>
            <person name="Spillane C."/>
            <person name="Robinson S.J."/>
            <person name="Links M.G."/>
            <person name="Clarke C."/>
            <person name="Higgins E.E."/>
            <person name="Huebert T."/>
            <person name="Sharpe A.G."/>
            <person name="Parkin I.A."/>
        </authorList>
    </citation>
    <scope>NUCLEOTIDE SEQUENCE [LARGE SCALE GENOMIC DNA]</scope>
    <source>
        <strain evidence="2">cv. DH55</strain>
    </source>
</reference>
<dbReference type="GeneID" id="104752760"/>
<organism evidence="2 3">
    <name type="scientific">Camelina sativa</name>
    <name type="common">False flax</name>
    <name type="synonym">Myagrum sativum</name>
    <dbReference type="NCBI Taxonomy" id="90675"/>
    <lineage>
        <taxon>Eukaryota</taxon>
        <taxon>Viridiplantae</taxon>
        <taxon>Streptophyta</taxon>
        <taxon>Embryophyta</taxon>
        <taxon>Tracheophyta</taxon>
        <taxon>Spermatophyta</taxon>
        <taxon>Magnoliopsida</taxon>
        <taxon>eudicotyledons</taxon>
        <taxon>Gunneridae</taxon>
        <taxon>Pentapetalae</taxon>
        <taxon>rosids</taxon>
        <taxon>malvids</taxon>
        <taxon>Brassicales</taxon>
        <taxon>Brassicaceae</taxon>
        <taxon>Camelineae</taxon>
        <taxon>Camelina</taxon>
    </lineage>
</organism>
<reference evidence="3" key="2">
    <citation type="submission" date="2025-08" db="UniProtKB">
        <authorList>
            <consortium name="RefSeq"/>
        </authorList>
    </citation>
    <scope>IDENTIFICATION</scope>
    <source>
        <tissue evidence="3">Leaf</tissue>
    </source>
</reference>
<dbReference type="Pfam" id="PF24758">
    <property type="entry name" value="LRR_At5g56370"/>
    <property type="match status" value="1"/>
</dbReference>
<dbReference type="Pfam" id="PF08387">
    <property type="entry name" value="FBD"/>
    <property type="match status" value="1"/>
</dbReference>
<dbReference type="InterPro" id="IPR050232">
    <property type="entry name" value="FBL13/AtMIF1-like"/>
</dbReference>
<feature type="domain" description="FBD" evidence="1">
    <location>
        <begin position="339"/>
        <end position="401"/>
    </location>
</feature>
<evidence type="ECO:0000259" key="1">
    <source>
        <dbReference type="SMART" id="SM00579"/>
    </source>
</evidence>
<dbReference type="Gene3D" id="3.80.10.10">
    <property type="entry name" value="Ribonuclease Inhibitor"/>
    <property type="match status" value="1"/>
</dbReference>
<evidence type="ECO:0000313" key="2">
    <source>
        <dbReference type="Proteomes" id="UP000694864"/>
    </source>
</evidence>
<evidence type="ECO:0000313" key="3">
    <source>
        <dbReference type="RefSeq" id="XP_010473288.1"/>
    </source>
</evidence>
<accession>A0ABM0WML7</accession>
<dbReference type="SUPFAM" id="SSF52047">
    <property type="entry name" value="RNI-like"/>
    <property type="match status" value="1"/>
</dbReference>
<dbReference type="SMART" id="SM00579">
    <property type="entry name" value="FBD"/>
    <property type="match status" value="1"/>
</dbReference>
<proteinExistence type="predicted"/>
<gene>
    <name evidence="3" type="primary">LOC104752760</name>
</gene>
<dbReference type="PANTHER" id="PTHR31900:SF34">
    <property type="entry name" value="EMB|CAB62440.1-RELATED"/>
    <property type="match status" value="1"/>
</dbReference>
<dbReference type="Proteomes" id="UP000694864">
    <property type="component" value="Chromosome 16"/>
</dbReference>
<sequence length="401" mass="46701">MICSSEYYRLPQSKMPWLLSKRWRFLWTLLTRLNFEDRLVVLVEDCKLSSDFIFAVLLLHKSPVVESFHLTRRSECSALQMESWVRFAVDRFVRDLKIDFEYVSDHCRIRLPSGLFRCETLESLELNRVILSEVPSRVSLPSLKTLRLIFLKYEDEESFIRLISSSPVLEDLDVKNSSKDNNGKTFTINVPSLRSLTVYDMMEDADTNDNVFEIHSHSLNHLDIFEECEECGNFNIIGDFPKVVEASLEIDSQGNILESVTFVKRLFLSLYYGAQYPIRTIFFQLVCLKFRRFSENWANLLVCMLQHSPILQILKFEDDHPGCWDPDKGCWIPPSCVPECLLYHLKTFDCKDIEGTPRQKEVAIYILKNARQLVTATVSQHVFEELENETRGSRACELTMG</sequence>